<dbReference type="EMBL" id="BLPF01000002">
    <property type="protein sequence ID" value="GFJ82379.1"/>
    <property type="molecule type" value="Genomic_DNA"/>
</dbReference>
<dbReference type="PROSITE" id="PS00211">
    <property type="entry name" value="ABC_TRANSPORTER_1"/>
    <property type="match status" value="1"/>
</dbReference>
<dbReference type="RefSeq" id="WP_173062801.1">
    <property type="nucleotide sequence ID" value="NZ_BAABGO010000054.1"/>
</dbReference>
<comment type="similarity">
    <text evidence="1">Belongs to the ABC transporter superfamily.</text>
</comment>
<dbReference type="InterPro" id="IPR003439">
    <property type="entry name" value="ABC_transporter-like_ATP-bd"/>
</dbReference>
<dbReference type="Proteomes" id="UP000482800">
    <property type="component" value="Unassembled WGS sequence"/>
</dbReference>
<keyword evidence="3" id="KW-0547">Nucleotide-binding</keyword>
<dbReference type="PANTHER" id="PTHR43820:SF4">
    <property type="entry name" value="HIGH-AFFINITY BRANCHED-CHAIN AMINO ACID TRANSPORT ATP-BINDING PROTEIN LIVF"/>
    <property type="match status" value="1"/>
</dbReference>
<keyword evidence="4 7" id="KW-0067">ATP-binding</keyword>
<organism evidence="7 8">
    <name type="scientific">Phytohabitans houttuyneae</name>
    <dbReference type="NCBI Taxonomy" id="1076126"/>
    <lineage>
        <taxon>Bacteria</taxon>
        <taxon>Bacillati</taxon>
        <taxon>Actinomycetota</taxon>
        <taxon>Actinomycetes</taxon>
        <taxon>Micromonosporales</taxon>
        <taxon>Micromonosporaceae</taxon>
    </lineage>
</organism>
<dbReference type="InterPro" id="IPR052156">
    <property type="entry name" value="BCAA_Transport_ATP-bd_LivF"/>
</dbReference>
<evidence type="ECO:0000256" key="2">
    <source>
        <dbReference type="ARBA" id="ARBA00022448"/>
    </source>
</evidence>
<dbReference type="PANTHER" id="PTHR43820">
    <property type="entry name" value="HIGH-AFFINITY BRANCHED-CHAIN AMINO ACID TRANSPORT ATP-BINDING PROTEIN LIVF"/>
    <property type="match status" value="1"/>
</dbReference>
<evidence type="ECO:0000313" key="7">
    <source>
        <dbReference type="EMBL" id="GFJ82379.1"/>
    </source>
</evidence>
<proteinExistence type="inferred from homology"/>
<comment type="caution">
    <text evidence="7">The sequence shown here is derived from an EMBL/GenBank/DDBJ whole genome shotgun (WGS) entry which is preliminary data.</text>
</comment>
<sequence>MPDSYPDRGAPLLDVTDVRVAYGDLVAVWEVSLQLRPGGITALVGRNGAGKTTLINGLCGLLPVRSGTVLLDGRDITALPPWARVSRGLTVVQEGKRVFRELTVRDNLVLGLRGGGVKRGERESELERLYARFPILGDRQRQRAADLSGGQQQMLAIATALATRPRVLLVDEPSSGLAPVFVDLVFEALAALRDEGLAILLVEQLVDEVLGGIAEDVIVLDRGRVVVRDRASNLSVEDVATSIYSSL</sequence>
<dbReference type="InterPro" id="IPR003593">
    <property type="entry name" value="AAA+_ATPase"/>
</dbReference>
<dbReference type="GO" id="GO:0015658">
    <property type="term" value="F:branched-chain amino acid transmembrane transporter activity"/>
    <property type="evidence" value="ECO:0007669"/>
    <property type="project" value="TreeGrafter"/>
</dbReference>
<protein>
    <submittedName>
        <fullName evidence="7">ABC transporter ATP-binding protein</fullName>
    </submittedName>
</protein>
<feature type="domain" description="ABC transporter" evidence="6">
    <location>
        <begin position="13"/>
        <end position="247"/>
    </location>
</feature>
<gene>
    <name evidence="7" type="primary">livF_2</name>
    <name evidence="7" type="ORF">Phou_065590</name>
</gene>
<dbReference type="Pfam" id="PF00005">
    <property type="entry name" value="ABC_tran"/>
    <property type="match status" value="1"/>
</dbReference>
<dbReference type="GO" id="GO:0016887">
    <property type="term" value="F:ATP hydrolysis activity"/>
    <property type="evidence" value="ECO:0007669"/>
    <property type="project" value="InterPro"/>
</dbReference>
<dbReference type="Gene3D" id="3.40.50.300">
    <property type="entry name" value="P-loop containing nucleotide triphosphate hydrolases"/>
    <property type="match status" value="1"/>
</dbReference>
<dbReference type="GO" id="GO:0005524">
    <property type="term" value="F:ATP binding"/>
    <property type="evidence" value="ECO:0007669"/>
    <property type="project" value="UniProtKB-KW"/>
</dbReference>
<evidence type="ECO:0000313" key="8">
    <source>
        <dbReference type="Proteomes" id="UP000482800"/>
    </source>
</evidence>
<keyword evidence="5" id="KW-0029">Amino-acid transport</keyword>
<evidence type="ECO:0000256" key="1">
    <source>
        <dbReference type="ARBA" id="ARBA00005417"/>
    </source>
</evidence>
<dbReference type="SMART" id="SM00382">
    <property type="entry name" value="AAA"/>
    <property type="match status" value="1"/>
</dbReference>
<dbReference type="PROSITE" id="PS50893">
    <property type="entry name" value="ABC_TRANSPORTER_2"/>
    <property type="match status" value="1"/>
</dbReference>
<keyword evidence="2" id="KW-0813">Transport</keyword>
<dbReference type="GO" id="GO:0015807">
    <property type="term" value="P:L-amino acid transport"/>
    <property type="evidence" value="ECO:0007669"/>
    <property type="project" value="TreeGrafter"/>
</dbReference>
<evidence type="ECO:0000256" key="5">
    <source>
        <dbReference type="ARBA" id="ARBA00022970"/>
    </source>
</evidence>
<keyword evidence="8" id="KW-1185">Reference proteome</keyword>
<dbReference type="AlphaFoldDB" id="A0A6V8KJQ2"/>
<name>A0A6V8KJQ2_9ACTN</name>
<dbReference type="InterPro" id="IPR017871">
    <property type="entry name" value="ABC_transporter-like_CS"/>
</dbReference>
<accession>A0A6V8KJQ2</accession>
<dbReference type="SUPFAM" id="SSF52540">
    <property type="entry name" value="P-loop containing nucleoside triphosphate hydrolases"/>
    <property type="match status" value="1"/>
</dbReference>
<evidence type="ECO:0000256" key="3">
    <source>
        <dbReference type="ARBA" id="ARBA00022741"/>
    </source>
</evidence>
<reference evidence="7 8" key="2">
    <citation type="submission" date="2020-03" db="EMBL/GenBank/DDBJ databases">
        <authorList>
            <person name="Ichikawa N."/>
            <person name="Kimura A."/>
            <person name="Kitahashi Y."/>
            <person name="Uohara A."/>
        </authorList>
    </citation>
    <scope>NUCLEOTIDE SEQUENCE [LARGE SCALE GENOMIC DNA]</scope>
    <source>
        <strain evidence="7 8">NBRC 108639</strain>
    </source>
</reference>
<dbReference type="InterPro" id="IPR027417">
    <property type="entry name" value="P-loop_NTPase"/>
</dbReference>
<reference evidence="7 8" key="1">
    <citation type="submission" date="2020-03" db="EMBL/GenBank/DDBJ databases">
        <title>Whole genome shotgun sequence of Phytohabitans houttuyneae NBRC 108639.</title>
        <authorList>
            <person name="Komaki H."/>
            <person name="Tamura T."/>
        </authorList>
    </citation>
    <scope>NUCLEOTIDE SEQUENCE [LARGE SCALE GENOMIC DNA]</scope>
    <source>
        <strain evidence="7 8">NBRC 108639</strain>
    </source>
</reference>
<evidence type="ECO:0000259" key="6">
    <source>
        <dbReference type="PROSITE" id="PS50893"/>
    </source>
</evidence>
<dbReference type="CDD" id="cd03224">
    <property type="entry name" value="ABC_TM1139_LivF_branched"/>
    <property type="match status" value="1"/>
</dbReference>
<evidence type="ECO:0000256" key="4">
    <source>
        <dbReference type="ARBA" id="ARBA00022840"/>
    </source>
</evidence>